<organism evidence="6 7">
    <name type="scientific">Burkholderia ambifaria (strain ATCC BAA-244 / DSM 16087 / CCUG 44356 / LMG 19182 / AMMD)</name>
    <name type="common">Burkholderia cepacia (strain AMMD)</name>
    <dbReference type="NCBI Taxonomy" id="339670"/>
    <lineage>
        <taxon>Bacteria</taxon>
        <taxon>Pseudomonadati</taxon>
        <taxon>Pseudomonadota</taxon>
        <taxon>Betaproteobacteria</taxon>
        <taxon>Burkholderiales</taxon>
        <taxon>Burkholderiaceae</taxon>
        <taxon>Burkholderia</taxon>
        <taxon>Burkholderia cepacia complex</taxon>
    </lineage>
</organism>
<dbReference type="InterPro" id="IPR036390">
    <property type="entry name" value="WH_DNA-bd_sf"/>
</dbReference>
<evidence type="ECO:0000313" key="6">
    <source>
        <dbReference type="EMBL" id="ABI91586.1"/>
    </source>
</evidence>
<dbReference type="SUPFAM" id="SSF53850">
    <property type="entry name" value="Periplasmic binding protein-like II"/>
    <property type="match status" value="1"/>
</dbReference>
<dbReference type="PANTHER" id="PTHR30579">
    <property type="entry name" value="TRANSCRIPTIONAL REGULATOR"/>
    <property type="match status" value="1"/>
</dbReference>
<dbReference type="Gene3D" id="3.40.190.10">
    <property type="entry name" value="Periplasmic binding protein-like II"/>
    <property type="match status" value="2"/>
</dbReference>
<dbReference type="PRINTS" id="PR00039">
    <property type="entry name" value="HTHLYSR"/>
</dbReference>
<dbReference type="InterPro" id="IPR036388">
    <property type="entry name" value="WH-like_DNA-bd_sf"/>
</dbReference>
<dbReference type="AlphaFoldDB" id="Q0B2N7"/>
<name>Q0B2N7_BURCM</name>
<protein>
    <submittedName>
        <fullName evidence="6">Transcriptional regulator, LysR family</fullName>
    </submittedName>
</protein>
<dbReference type="RefSeq" id="WP_011660924.1">
    <property type="nucleotide sequence ID" value="NC_008392.1"/>
</dbReference>
<dbReference type="PROSITE" id="PS50931">
    <property type="entry name" value="HTH_LYSR"/>
    <property type="match status" value="1"/>
</dbReference>
<dbReference type="PANTHER" id="PTHR30579:SF7">
    <property type="entry name" value="HTH-TYPE TRANSCRIPTIONAL REGULATOR LRHA-RELATED"/>
    <property type="match status" value="1"/>
</dbReference>
<evidence type="ECO:0000256" key="2">
    <source>
        <dbReference type="ARBA" id="ARBA00023015"/>
    </source>
</evidence>
<dbReference type="InterPro" id="IPR000847">
    <property type="entry name" value="LysR_HTH_N"/>
</dbReference>
<gene>
    <name evidence="6" type="ordered locus">Bamb_6042</name>
</gene>
<sequence length="302" mass="32701">MPRNLDTSLLRTFVTVSRRSTMTAAAHALHLTQGAISQQIKRLEECFGQRLFDRSQGRLKLTAAGERLLERAEQLVRLNDRIWDDMSEPVFAGVLRVGAPSDLVGTYLAGVFKAFAQHYPHVEIVLVNLASVELSAALLDGRVDIAVIEQPASEPGGERLRTEPLAWVGAVGGNAHLKRPLAVSIVSDACVFRPALFDALTQHEIAWRTVFENGDIEATKATVRMDMAVTAWLASTVPSDLQMLRPAQGLPTLPDFAVTLHLPPSGTTPLVEEMANFIRNGFLHAPSGGDGRLLSGAADRAA</sequence>
<dbReference type="eggNOG" id="COG0583">
    <property type="taxonomic scope" value="Bacteria"/>
</dbReference>
<evidence type="ECO:0000259" key="5">
    <source>
        <dbReference type="PROSITE" id="PS50931"/>
    </source>
</evidence>
<dbReference type="InterPro" id="IPR050176">
    <property type="entry name" value="LTTR"/>
</dbReference>
<keyword evidence="7" id="KW-1185">Reference proteome</keyword>
<dbReference type="InterPro" id="IPR005119">
    <property type="entry name" value="LysR_subst-bd"/>
</dbReference>
<accession>Q0B2N7</accession>
<keyword evidence="3" id="KW-0238">DNA-binding</keyword>
<evidence type="ECO:0000256" key="4">
    <source>
        <dbReference type="ARBA" id="ARBA00023163"/>
    </source>
</evidence>
<dbReference type="EMBL" id="CP000442">
    <property type="protein sequence ID" value="ABI91586.1"/>
    <property type="molecule type" value="Genomic_DNA"/>
</dbReference>
<dbReference type="Proteomes" id="UP000000662">
    <property type="component" value="Chromosome 3"/>
</dbReference>
<dbReference type="KEGG" id="bam:Bamb_6042"/>
<evidence type="ECO:0000256" key="1">
    <source>
        <dbReference type="ARBA" id="ARBA00009437"/>
    </source>
</evidence>
<comment type="similarity">
    <text evidence="1">Belongs to the LysR transcriptional regulatory family.</text>
</comment>
<dbReference type="GO" id="GO:0003677">
    <property type="term" value="F:DNA binding"/>
    <property type="evidence" value="ECO:0007669"/>
    <property type="project" value="UniProtKB-KW"/>
</dbReference>
<keyword evidence="4" id="KW-0804">Transcription</keyword>
<dbReference type="Pfam" id="PF03466">
    <property type="entry name" value="LysR_substrate"/>
    <property type="match status" value="1"/>
</dbReference>
<dbReference type="Gene3D" id="1.10.10.10">
    <property type="entry name" value="Winged helix-like DNA-binding domain superfamily/Winged helix DNA-binding domain"/>
    <property type="match status" value="1"/>
</dbReference>
<dbReference type="SUPFAM" id="SSF46785">
    <property type="entry name" value="Winged helix' DNA-binding domain"/>
    <property type="match status" value="1"/>
</dbReference>
<dbReference type="Pfam" id="PF00126">
    <property type="entry name" value="HTH_1"/>
    <property type="match status" value="1"/>
</dbReference>
<proteinExistence type="inferred from homology"/>
<evidence type="ECO:0000256" key="3">
    <source>
        <dbReference type="ARBA" id="ARBA00023125"/>
    </source>
</evidence>
<keyword evidence="2" id="KW-0805">Transcription regulation</keyword>
<feature type="domain" description="HTH lysR-type" evidence="5">
    <location>
        <begin position="5"/>
        <end position="62"/>
    </location>
</feature>
<evidence type="ECO:0000313" key="7">
    <source>
        <dbReference type="Proteomes" id="UP000000662"/>
    </source>
</evidence>
<dbReference type="FunFam" id="1.10.10.10:FF:000001">
    <property type="entry name" value="LysR family transcriptional regulator"/>
    <property type="match status" value="1"/>
</dbReference>
<reference evidence="6" key="1">
    <citation type="submission" date="2006-08" db="EMBL/GenBank/DDBJ databases">
        <title>Complete sequence of Chromosome 3 of Burkholderia cepacia AMMD.</title>
        <authorList>
            <consortium name="US DOE Joint Genome Institute"/>
            <person name="Copeland A."/>
            <person name="Lucas S."/>
            <person name="Lapidus A."/>
            <person name="Barry K."/>
            <person name="Detter J.C."/>
            <person name="Glavina del Rio T."/>
            <person name="Hammon N."/>
            <person name="Israni S."/>
            <person name="Pitluck S."/>
            <person name="Bruce D."/>
            <person name="Chain P."/>
            <person name="Malfatti S."/>
            <person name="Shin M."/>
            <person name="Vergez L."/>
            <person name="Schmutz J."/>
            <person name="Larimer F."/>
            <person name="Land M."/>
            <person name="Hauser L."/>
            <person name="Kyrpides N."/>
            <person name="Kim E."/>
            <person name="Parke J."/>
            <person name="Coenye T."/>
            <person name="Konstantinidis K."/>
            <person name="Ramette A."/>
            <person name="Tiedje J."/>
            <person name="Richardson P."/>
        </authorList>
    </citation>
    <scope>NUCLEOTIDE SEQUENCE</scope>
    <source>
        <strain evidence="6">AMMD</strain>
    </source>
</reference>
<dbReference type="GO" id="GO:0003700">
    <property type="term" value="F:DNA-binding transcription factor activity"/>
    <property type="evidence" value="ECO:0007669"/>
    <property type="project" value="InterPro"/>
</dbReference>